<dbReference type="InterPro" id="IPR018484">
    <property type="entry name" value="FGGY_N"/>
</dbReference>
<reference evidence="7" key="1">
    <citation type="journal article" date="2019" name="Int. J. Syst. Evol. Microbiol.">
        <title>The Global Catalogue of Microorganisms (GCM) 10K type strain sequencing project: providing services to taxonomists for standard genome sequencing and annotation.</title>
        <authorList>
            <consortium name="The Broad Institute Genomics Platform"/>
            <consortium name="The Broad Institute Genome Sequencing Center for Infectious Disease"/>
            <person name="Wu L."/>
            <person name="Ma J."/>
        </authorList>
    </citation>
    <scope>NUCLEOTIDE SEQUENCE [LARGE SCALE GENOMIC DNA]</scope>
    <source>
        <strain evidence="7">KCTC 52677</strain>
    </source>
</reference>
<feature type="domain" description="Carbohydrate kinase FGGY N-terminal" evidence="4">
    <location>
        <begin position="5"/>
        <end position="249"/>
    </location>
</feature>
<dbReference type="Proteomes" id="UP001595377">
    <property type="component" value="Unassembled WGS sequence"/>
</dbReference>
<dbReference type="SUPFAM" id="SSF53067">
    <property type="entry name" value="Actin-like ATPase domain"/>
    <property type="match status" value="2"/>
</dbReference>
<evidence type="ECO:0000256" key="2">
    <source>
        <dbReference type="ARBA" id="ARBA00022679"/>
    </source>
</evidence>
<keyword evidence="3 6" id="KW-0418">Kinase</keyword>
<evidence type="ECO:0000259" key="4">
    <source>
        <dbReference type="Pfam" id="PF00370"/>
    </source>
</evidence>
<dbReference type="InterPro" id="IPR043129">
    <property type="entry name" value="ATPase_NBD"/>
</dbReference>
<dbReference type="GO" id="GO:0016301">
    <property type="term" value="F:kinase activity"/>
    <property type="evidence" value="ECO:0007669"/>
    <property type="project" value="UniProtKB-KW"/>
</dbReference>
<accession>A0ABV7DM78</accession>
<name>A0ABV7DM78_9HYPH</name>
<evidence type="ECO:0000256" key="3">
    <source>
        <dbReference type="ARBA" id="ARBA00022777"/>
    </source>
</evidence>
<proteinExistence type="inferred from homology"/>
<keyword evidence="7" id="KW-1185">Reference proteome</keyword>
<dbReference type="EMBL" id="JBHRSP010000036">
    <property type="protein sequence ID" value="MFC3075574.1"/>
    <property type="molecule type" value="Genomic_DNA"/>
</dbReference>
<gene>
    <name evidence="6" type="ORF">ACFOHH_20860</name>
</gene>
<dbReference type="EC" id="2.7.1.-" evidence="6"/>
<comment type="similarity">
    <text evidence="1">Belongs to the FGGY kinase family.</text>
</comment>
<dbReference type="Pfam" id="PF02782">
    <property type="entry name" value="FGGY_C"/>
    <property type="match status" value="1"/>
</dbReference>
<protein>
    <submittedName>
        <fullName evidence="6">FGGY-family carbohydrate kinase</fullName>
        <ecNumber evidence="6">2.7.1.-</ecNumber>
    </submittedName>
</protein>
<dbReference type="Pfam" id="PF00370">
    <property type="entry name" value="FGGY_N"/>
    <property type="match status" value="1"/>
</dbReference>
<evidence type="ECO:0000259" key="5">
    <source>
        <dbReference type="Pfam" id="PF02782"/>
    </source>
</evidence>
<dbReference type="InterPro" id="IPR050406">
    <property type="entry name" value="FGGY_Carb_Kinase"/>
</dbReference>
<dbReference type="Gene3D" id="3.30.420.40">
    <property type="match status" value="2"/>
</dbReference>
<dbReference type="InterPro" id="IPR018485">
    <property type="entry name" value="FGGY_C"/>
</dbReference>
<dbReference type="PANTHER" id="PTHR43095:SF3">
    <property type="entry name" value="L-XYLULOSE_3-KETO-L-GULONATE KINASE"/>
    <property type="match status" value="1"/>
</dbReference>
<dbReference type="PIRSF" id="PIRSF000538">
    <property type="entry name" value="GlpK"/>
    <property type="match status" value="1"/>
</dbReference>
<dbReference type="InterPro" id="IPR000577">
    <property type="entry name" value="Carb_kinase_FGGY"/>
</dbReference>
<comment type="caution">
    <text evidence="6">The sequence shown here is derived from an EMBL/GenBank/DDBJ whole genome shotgun (WGS) entry which is preliminary data.</text>
</comment>
<sequence length="497" mass="52951">MRDLFLSIDAGGTAVKAAVFDGEGRLVALKAIDVATLHRPNGWVEREAEPFWQGTARAIRELTASVIPAERIAIVGCTGFGNGVFLVDADGRPTRDGIVSVDHRAQPLVDALVEDGTAGEIEAVTGHRLWGGQTVMQLAWLARHEPETVRRTRFALPCKDFLRMRLTGVAATDPTDASGGGLFNLEAGGYDPDLFGRLGIPEFFERLPPVVENSAVAGTVSRAAAAETGLLEGTPVVAGMMDVSACVLGSGAIGDDVLTMIAGTWSINAVEADGRAEGRPPILNMLHRDRACRLLAAGSPTSAGNLTWYLSRAAGGGVTFEEANRLVAASGVAGRRCHFLPYVNGPQPRRGAFVGLVNSDDRGSMLRAIYEGVAFRHRRHGEEVAAFVAPRRPKVIRLAGGASKSRAWTQIFADVCGMPVEVCEGDELGALGTAICASVAAGLHRDLPTAVRAMCRVTRSSEPDPALRDLYEERYRQFLTIDETLSGLFEEPARQGD</sequence>
<dbReference type="RefSeq" id="WP_257318071.1">
    <property type="nucleotide sequence ID" value="NZ_JANFDG010000039.1"/>
</dbReference>
<dbReference type="PANTHER" id="PTHR43095">
    <property type="entry name" value="SUGAR KINASE"/>
    <property type="match status" value="1"/>
</dbReference>
<feature type="domain" description="Carbohydrate kinase FGGY C-terminal" evidence="5">
    <location>
        <begin position="336"/>
        <end position="441"/>
    </location>
</feature>
<evidence type="ECO:0000256" key="1">
    <source>
        <dbReference type="ARBA" id="ARBA00009156"/>
    </source>
</evidence>
<dbReference type="CDD" id="cd07802">
    <property type="entry name" value="ASKHA_NBD_FGGY_EcLyxK-like"/>
    <property type="match status" value="1"/>
</dbReference>
<organism evidence="6 7">
    <name type="scientific">Shinella pollutisoli</name>
    <dbReference type="NCBI Taxonomy" id="2250594"/>
    <lineage>
        <taxon>Bacteria</taxon>
        <taxon>Pseudomonadati</taxon>
        <taxon>Pseudomonadota</taxon>
        <taxon>Alphaproteobacteria</taxon>
        <taxon>Hyphomicrobiales</taxon>
        <taxon>Rhizobiaceae</taxon>
        <taxon>Shinella</taxon>
    </lineage>
</organism>
<evidence type="ECO:0000313" key="6">
    <source>
        <dbReference type="EMBL" id="MFC3075574.1"/>
    </source>
</evidence>
<evidence type="ECO:0000313" key="7">
    <source>
        <dbReference type="Proteomes" id="UP001595377"/>
    </source>
</evidence>
<keyword evidence="2 6" id="KW-0808">Transferase</keyword>